<keyword evidence="8 14" id="KW-0169">Cobalamin biosynthesis</keyword>
<dbReference type="Pfam" id="PF02283">
    <property type="entry name" value="CobU"/>
    <property type="match status" value="1"/>
</dbReference>
<feature type="active site" description="GMP-histidine intermediate" evidence="15">
    <location>
        <position position="64"/>
    </location>
</feature>
<dbReference type="InterPro" id="IPR003203">
    <property type="entry name" value="CobU/CobP"/>
</dbReference>
<dbReference type="Proteomes" id="UP000270342">
    <property type="component" value="Unassembled WGS sequence"/>
</dbReference>
<gene>
    <name evidence="17" type="ORF">D7S86_10150</name>
</gene>
<evidence type="ECO:0000256" key="11">
    <source>
        <dbReference type="ARBA" id="ARBA00022777"/>
    </source>
</evidence>
<dbReference type="NCBIfam" id="NF004469">
    <property type="entry name" value="PRK05800.1"/>
    <property type="match status" value="1"/>
</dbReference>
<evidence type="ECO:0000256" key="2">
    <source>
        <dbReference type="ARBA" id="ARBA00000711"/>
    </source>
</evidence>
<feature type="binding site" evidence="16">
    <location>
        <position position="76"/>
    </location>
    <ligand>
        <name>GTP</name>
        <dbReference type="ChEBI" id="CHEBI:37565"/>
    </ligand>
</feature>
<evidence type="ECO:0000256" key="10">
    <source>
        <dbReference type="ARBA" id="ARBA00022741"/>
    </source>
</evidence>
<evidence type="ECO:0000313" key="17">
    <source>
        <dbReference type="EMBL" id="RKP56695.1"/>
    </source>
</evidence>
<evidence type="ECO:0000256" key="13">
    <source>
        <dbReference type="ARBA" id="ARBA00023134"/>
    </source>
</evidence>
<dbReference type="EC" id="2.7.7.62" evidence="14"/>
<proteinExistence type="inferred from homology"/>
<dbReference type="PIRSF" id="PIRSF006135">
    <property type="entry name" value="CobU"/>
    <property type="match status" value="1"/>
</dbReference>
<dbReference type="GO" id="GO:0009236">
    <property type="term" value="P:cobalamin biosynthetic process"/>
    <property type="evidence" value="ECO:0007669"/>
    <property type="project" value="UniProtKB-UniRule"/>
</dbReference>
<dbReference type="GO" id="GO:0043752">
    <property type="term" value="F:adenosylcobinamide kinase activity"/>
    <property type="evidence" value="ECO:0007669"/>
    <property type="project" value="UniProtKB-EC"/>
</dbReference>
<dbReference type="PANTHER" id="PTHR34848:SF1">
    <property type="entry name" value="BIFUNCTIONAL ADENOSYLCOBALAMIN BIOSYNTHESIS PROTEIN COBU"/>
    <property type="match status" value="1"/>
</dbReference>
<evidence type="ECO:0000256" key="6">
    <source>
        <dbReference type="ARBA" id="ARBA00005159"/>
    </source>
</evidence>
<dbReference type="CDD" id="cd00544">
    <property type="entry name" value="CobU"/>
    <property type="match status" value="1"/>
</dbReference>
<evidence type="ECO:0000256" key="8">
    <source>
        <dbReference type="ARBA" id="ARBA00022573"/>
    </source>
</evidence>
<name>A0A494Y1P8_9BURK</name>
<dbReference type="EMBL" id="RBZU01000003">
    <property type="protein sequence ID" value="RKP56695.1"/>
    <property type="molecule type" value="Genomic_DNA"/>
</dbReference>
<dbReference type="OrthoDB" id="9788370at2"/>
<dbReference type="EC" id="2.7.1.156" evidence="14"/>
<dbReference type="RefSeq" id="WP_121085948.1">
    <property type="nucleotide sequence ID" value="NZ_RBZU01000003.1"/>
</dbReference>
<feature type="binding site" evidence="16">
    <location>
        <begin position="19"/>
        <end position="26"/>
    </location>
    <ligand>
        <name>GTP</name>
        <dbReference type="ChEBI" id="CHEBI:37565"/>
    </ligand>
</feature>
<dbReference type="UniPathway" id="UPA00148">
    <property type="reaction ID" value="UER00236"/>
</dbReference>
<comment type="pathway">
    <text evidence="6 14">Cofactor biosynthesis; adenosylcobalamin biosynthesis; adenosylcobalamin from cob(II)yrinate a,c-diamide: step 5/7.</text>
</comment>
<dbReference type="AlphaFoldDB" id="A0A494Y1P8"/>
<keyword evidence="9 14" id="KW-0808">Transferase</keyword>
<dbReference type="SUPFAM" id="SSF52540">
    <property type="entry name" value="P-loop containing nucleoside triphosphate hydrolases"/>
    <property type="match status" value="1"/>
</dbReference>
<keyword evidence="18" id="KW-1185">Reference proteome</keyword>
<evidence type="ECO:0000256" key="4">
    <source>
        <dbReference type="ARBA" id="ARBA00003889"/>
    </source>
</evidence>
<dbReference type="PANTHER" id="PTHR34848">
    <property type="match status" value="1"/>
</dbReference>
<dbReference type="InterPro" id="IPR027417">
    <property type="entry name" value="P-loop_NTPase"/>
</dbReference>
<dbReference type="GO" id="GO:0008820">
    <property type="term" value="F:cobinamide phosphate guanylyltransferase activity"/>
    <property type="evidence" value="ECO:0007669"/>
    <property type="project" value="UniProtKB-UniRule"/>
</dbReference>
<keyword evidence="13 14" id="KW-0342">GTP-binding</keyword>
<protein>
    <recommendedName>
        <fullName evidence="14">Bifunctional adenosylcobalamin biosynthesis protein</fullName>
        <ecNumber evidence="14">2.7.1.156</ecNumber>
        <ecNumber evidence="14">2.7.7.62</ecNumber>
    </recommendedName>
</protein>
<evidence type="ECO:0000256" key="5">
    <source>
        <dbReference type="ARBA" id="ARBA00004692"/>
    </source>
</evidence>
<accession>A0A494Y1P8</accession>
<comment type="catalytic activity">
    <reaction evidence="2 14">
        <text>adenosylcob(III)inamide phosphate + GTP + H(+) = adenosylcob(III)inamide-GDP + diphosphate</text>
        <dbReference type="Rhea" id="RHEA:22712"/>
        <dbReference type="ChEBI" id="CHEBI:15378"/>
        <dbReference type="ChEBI" id="CHEBI:33019"/>
        <dbReference type="ChEBI" id="CHEBI:37565"/>
        <dbReference type="ChEBI" id="CHEBI:58502"/>
        <dbReference type="ChEBI" id="CHEBI:60487"/>
        <dbReference type="EC" id="2.7.7.62"/>
    </reaction>
</comment>
<evidence type="ECO:0000256" key="14">
    <source>
        <dbReference type="PIRNR" id="PIRNR006135"/>
    </source>
</evidence>
<keyword evidence="10 14" id="KW-0547">Nucleotide-binding</keyword>
<sequence length="191" mass="20019">MSASPVPASSTARTVFVLGGARSGKSAYAERCAAQSGYPVRYIATATPPSAHDDPEFAERIAIHRARRPAGWQTVEAGADLASALRDTGDAGDACLIVDCLTLWLTGLFFPAGGGGPVADWARHVDAFDAALAGVRAPVYVISNEIGLGVVPLGADTRRFVDELGRINQRMAARCDEVVLMVAGLPMRVKP</sequence>
<evidence type="ECO:0000256" key="7">
    <source>
        <dbReference type="ARBA" id="ARBA00007490"/>
    </source>
</evidence>
<reference evidence="17 18" key="1">
    <citation type="submission" date="2018-10" db="EMBL/GenBank/DDBJ databases">
        <title>Robbsia sp. DHC34, isolated from soil.</title>
        <authorList>
            <person name="Gao Z.-H."/>
            <person name="Qiu L.-H."/>
        </authorList>
    </citation>
    <scope>NUCLEOTIDE SEQUENCE [LARGE SCALE GENOMIC DNA]</scope>
    <source>
        <strain evidence="17 18">DHC34</strain>
    </source>
</reference>
<dbReference type="GO" id="GO:0005525">
    <property type="term" value="F:GTP binding"/>
    <property type="evidence" value="ECO:0007669"/>
    <property type="project" value="UniProtKB-UniRule"/>
</dbReference>
<keyword evidence="11 14" id="KW-0418">Kinase</keyword>
<evidence type="ECO:0000256" key="1">
    <source>
        <dbReference type="ARBA" id="ARBA00000312"/>
    </source>
</evidence>
<evidence type="ECO:0000256" key="9">
    <source>
        <dbReference type="ARBA" id="ARBA00022679"/>
    </source>
</evidence>
<evidence type="ECO:0000256" key="15">
    <source>
        <dbReference type="PIRSR" id="PIRSR006135-1"/>
    </source>
</evidence>
<organism evidence="17 18">
    <name type="scientific">Pararobbsia silviterrae</name>
    <dbReference type="NCBI Taxonomy" id="1792498"/>
    <lineage>
        <taxon>Bacteria</taxon>
        <taxon>Pseudomonadati</taxon>
        <taxon>Pseudomonadota</taxon>
        <taxon>Betaproteobacteria</taxon>
        <taxon>Burkholderiales</taxon>
        <taxon>Burkholderiaceae</taxon>
        <taxon>Pararobbsia</taxon>
    </lineage>
</organism>
<evidence type="ECO:0000256" key="3">
    <source>
        <dbReference type="ARBA" id="ARBA00001522"/>
    </source>
</evidence>
<evidence type="ECO:0000256" key="12">
    <source>
        <dbReference type="ARBA" id="ARBA00022840"/>
    </source>
</evidence>
<evidence type="ECO:0000256" key="16">
    <source>
        <dbReference type="PIRSR" id="PIRSR006135-2"/>
    </source>
</evidence>
<comment type="caution">
    <text evidence="17">The sequence shown here is derived from an EMBL/GenBank/DDBJ whole genome shotgun (WGS) entry which is preliminary data.</text>
</comment>
<dbReference type="Gene3D" id="3.40.50.300">
    <property type="entry name" value="P-loop containing nucleotide triphosphate hydrolases"/>
    <property type="match status" value="1"/>
</dbReference>
<dbReference type="GO" id="GO:0005524">
    <property type="term" value="F:ATP binding"/>
    <property type="evidence" value="ECO:0007669"/>
    <property type="project" value="UniProtKB-UniRule"/>
</dbReference>
<feature type="binding site" evidence="16">
    <location>
        <begin position="65"/>
        <end position="68"/>
    </location>
    <ligand>
        <name>GTP</name>
        <dbReference type="ChEBI" id="CHEBI:37565"/>
    </ligand>
</feature>
<feature type="binding site" evidence="16">
    <location>
        <begin position="44"/>
        <end position="46"/>
    </location>
    <ligand>
        <name>GTP</name>
        <dbReference type="ChEBI" id="CHEBI:37565"/>
    </ligand>
</feature>
<comment type="similarity">
    <text evidence="7 14">Belongs to the CobU/CobP family.</text>
</comment>
<feature type="binding site" evidence="16">
    <location>
        <position position="99"/>
    </location>
    <ligand>
        <name>GTP</name>
        <dbReference type="ChEBI" id="CHEBI:37565"/>
    </ligand>
</feature>
<keyword evidence="12 14" id="KW-0067">ATP-binding</keyword>
<comment type="catalytic activity">
    <reaction evidence="3">
        <text>adenosylcob(III)inamide + GTP = adenosylcob(III)inamide phosphate + GDP + H(+)</text>
        <dbReference type="Rhea" id="RHEA:15765"/>
        <dbReference type="ChEBI" id="CHEBI:2480"/>
        <dbReference type="ChEBI" id="CHEBI:15378"/>
        <dbReference type="ChEBI" id="CHEBI:37565"/>
        <dbReference type="ChEBI" id="CHEBI:58189"/>
        <dbReference type="ChEBI" id="CHEBI:58502"/>
        <dbReference type="EC" id="2.7.1.156"/>
    </reaction>
</comment>
<evidence type="ECO:0000313" key="18">
    <source>
        <dbReference type="Proteomes" id="UP000270342"/>
    </source>
</evidence>
<comment type="function">
    <text evidence="4 14">Catalyzes ATP-dependent phosphorylation of adenosylcobinamide and addition of GMP to adenosylcobinamide phosphate.</text>
</comment>
<comment type="catalytic activity">
    <reaction evidence="1 14">
        <text>adenosylcob(III)inamide + ATP = adenosylcob(III)inamide phosphate + ADP + H(+)</text>
        <dbReference type="Rhea" id="RHEA:15769"/>
        <dbReference type="ChEBI" id="CHEBI:2480"/>
        <dbReference type="ChEBI" id="CHEBI:15378"/>
        <dbReference type="ChEBI" id="CHEBI:30616"/>
        <dbReference type="ChEBI" id="CHEBI:58502"/>
        <dbReference type="ChEBI" id="CHEBI:456216"/>
        <dbReference type="EC" id="2.7.1.156"/>
    </reaction>
</comment>
<comment type="pathway">
    <text evidence="5 14">Cofactor biosynthesis; adenosylcobalamin biosynthesis; adenosylcobalamin from cob(II)yrinate a,c-diamide: step 6/7.</text>
</comment>
<keyword evidence="17" id="KW-0548">Nucleotidyltransferase</keyword>